<evidence type="ECO:0000313" key="2">
    <source>
        <dbReference type="Proteomes" id="UP000812031"/>
    </source>
</evidence>
<dbReference type="Proteomes" id="UP000812031">
    <property type="component" value="Unassembled WGS sequence"/>
</dbReference>
<sequence length="551" mass="63630">MTSYSQTFQLKITGTTPIETKIIDSVTYKTKHQDTKQVINEINLLSKRLTQNGYLENQILKKNKENDSSYSAKISLGSQLKNIHIYIGIKNTSFLPNYLITNQDSIILPYSQTESFLKHTTQNLEQNGFAFAKVKLINIQNKKQNLYADLSITTGTKRVLNTIEIKYSNEQQKKIFPKGAKKQISKKYKNTLFNQQSVKEIYAEFEKFNFVNQIKFPEILFTNDTTKVFVYLEKRKANNFDGYIGFNNSQNNKIRFNGYLDLTLTNSLKHGEELSIYWKNDGNNQKLFTASLDIPYLLNTSIALKAQINIFKQDSIFQNSKTDLHLGYSLDYSRRIYLGYESTESSEIQNSNTSNLTDFKNTFYTTSIEIKNINKKNTLFPIKSCVNIRIGTGNRSTTTDTSLKQNFGNFNIMNDFYINEKNIINVKNQNYYLKSESYLTNELFRFGGVNSIRGFTENSLQANLMIALITEYRYLISPNLYFNSILDYCYYQDPTAPLEKNKNEKLLGIGLGFGLQTLNGLLKFAITNGKTKNEEIKFYNTNITISYNVKF</sequence>
<protein>
    <submittedName>
        <fullName evidence="1">Uncharacterized protein</fullName>
    </submittedName>
</protein>
<proteinExistence type="predicted"/>
<reference evidence="1 2" key="1">
    <citation type="submission" date="2021-07" db="EMBL/GenBank/DDBJ databases">
        <title>Flavobacterium sp. nov. isolated from sediment on the Taihu Lake.</title>
        <authorList>
            <person name="Qu J.-H."/>
        </authorList>
    </citation>
    <scope>NUCLEOTIDE SEQUENCE [LARGE SCALE GENOMIC DNA]</scope>
    <source>
        <strain evidence="1 2">NAS39</strain>
    </source>
</reference>
<accession>A0ABS6XUB2</accession>
<keyword evidence="2" id="KW-1185">Reference proteome</keyword>
<organism evidence="1 2">
    <name type="scientific">Flavobacterium taihuense</name>
    <dbReference type="NCBI Taxonomy" id="2857508"/>
    <lineage>
        <taxon>Bacteria</taxon>
        <taxon>Pseudomonadati</taxon>
        <taxon>Bacteroidota</taxon>
        <taxon>Flavobacteriia</taxon>
        <taxon>Flavobacteriales</taxon>
        <taxon>Flavobacteriaceae</taxon>
        <taxon>Flavobacterium</taxon>
    </lineage>
</organism>
<name>A0ABS6XUB2_9FLAO</name>
<comment type="caution">
    <text evidence="1">The sequence shown here is derived from an EMBL/GenBank/DDBJ whole genome shotgun (WGS) entry which is preliminary data.</text>
</comment>
<gene>
    <name evidence="1" type="ORF">KZH69_07235</name>
</gene>
<evidence type="ECO:0000313" key="1">
    <source>
        <dbReference type="EMBL" id="MBW4360275.1"/>
    </source>
</evidence>
<dbReference type="EMBL" id="JAHWYN010000005">
    <property type="protein sequence ID" value="MBW4360275.1"/>
    <property type="molecule type" value="Genomic_DNA"/>
</dbReference>